<proteinExistence type="predicted"/>
<protein>
    <recommendedName>
        <fullName evidence="2">T6SS Phospholipase effector Tle1-like catalytic domain-containing protein</fullName>
    </recommendedName>
</protein>
<dbReference type="PANTHER" id="PTHR33840:SF1">
    <property type="entry name" value="TLE1 PHOSPHOLIPASE DOMAIN-CONTAINING PROTEIN"/>
    <property type="match status" value="1"/>
</dbReference>
<name>A0AAW0YIV7_9TREE</name>
<reference evidence="3 4" key="1">
    <citation type="journal article" date="2024" name="bioRxiv">
        <title>Comparative genomics of Cryptococcus and Kwoniella reveals pathogenesis evolution and contrasting karyotype dynamics via intercentromeric recombination or chromosome fusion.</title>
        <authorList>
            <person name="Coelho M.A."/>
            <person name="David-Palma M."/>
            <person name="Shea T."/>
            <person name="Bowers K."/>
            <person name="McGinley-Smith S."/>
            <person name="Mohammad A.W."/>
            <person name="Gnirke A."/>
            <person name="Yurkov A.M."/>
            <person name="Nowrousian M."/>
            <person name="Sun S."/>
            <person name="Cuomo C.A."/>
            <person name="Heitman J."/>
        </authorList>
    </citation>
    <scope>NUCLEOTIDE SEQUENCE [LARGE SCALE GENOMIC DNA]</scope>
    <source>
        <strain evidence="3 4">CBS 13917</strain>
    </source>
</reference>
<dbReference type="Pfam" id="PF09994">
    <property type="entry name" value="T6SS_Tle1-like_cat"/>
    <property type="match status" value="1"/>
</dbReference>
<gene>
    <name evidence="3" type="ORF">IAR55_005575</name>
</gene>
<dbReference type="GeneID" id="92182833"/>
<evidence type="ECO:0000313" key="3">
    <source>
        <dbReference type="EMBL" id="KAK8847716.1"/>
    </source>
</evidence>
<feature type="domain" description="T6SS Phospholipase effector Tle1-like catalytic" evidence="2">
    <location>
        <begin position="98"/>
        <end position="308"/>
    </location>
</feature>
<accession>A0AAW0YIV7</accession>
<dbReference type="InterPro" id="IPR018712">
    <property type="entry name" value="Tle1-like_cat"/>
</dbReference>
<organism evidence="3 4">
    <name type="scientific">Kwoniella newhampshirensis</name>
    <dbReference type="NCBI Taxonomy" id="1651941"/>
    <lineage>
        <taxon>Eukaryota</taxon>
        <taxon>Fungi</taxon>
        <taxon>Dikarya</taxon>
        <taxon>Basidiomycota</taxon>
        <taxon>Agaricomycotina</taxon>
        <taxon>Tremellomycetes</taxon>
        <taxon>Tremellales</taxon>
        <taxon>Cryptococcaceae</taxon>
        <taxon>Kwoniella</taxon>
    </lineage>
</organism>
<dbReference type="AlphaFoldDB" id="A0AAW0YIV7"/>
<dbReference type="Proteomes" id="UP001388673">
    <property type="component" value="Unassembled WGS sequence"/>
</dbReference>
<comment type="caution">
    <text evidence="3">The sequence shown here is derived from an EMBL/GenBank/DDBJ whole genome shotgun (WGS) entry which is preliminary data.</text>
</comment>
<evidence type="ECO:0000259" key="2">
    <source>
        <dbReference type="Pfam" id="PF09994"/>
    </source>
</evidence>
<feature type="region of interest" description="Disordered" evidence="1">
    <location>
        <begin position="1"/>
        <end position="30"/>
    </location>
</feature>
<keyword evidence="4" id="KW-1185">Reference proteome</keyword>
<dbReference type="RefSeq" id="XP_066801234.1">
    <property type="nucleotide sequence ID" value="XM_066948666.1"/>
</dbReference>
<dbReference type="KEGG" id="kne:92182833"/>
<dbReference type="EMBL" id="JBCAWK010000010">
    <property type="protein sequence ID" value="KAK8847716.1"/>
    <property type="molecule type" value="Genomic_DNA"/>
</dbReference>
<evidence type="ECO:0000313" key="4">
    <source>
        <dbReference type="Proteomes" id="UP001388673"/>
    </source>
</evidence>
<dbReference type="PANTHER" id="PTHR33840">
    <property type="match status" value="1"/>
</dbReference>
<sequence length="478" mass="53190">MATYEVKNPFDGPSTVSTHHDGSHPTTASSTGRNVVILMDGTANQYSMTNTNIIKLASVIQVDRDQLMYYDSGVGTTLPAAASSWSDVKRAAGVVLDEALACAYKIYKDRTNIYPPCPHGRSGQNDHASATESLAHGYKRTFGISKAVRVHFLGVYDTVASLGMLEVKELPFASNVDMVGFFRQALALNERRAKFQPVYRHPDVPVADIATPFCTEHIVHKLSRFFTNLTYHAKGLIGKLSPDIHSEKNEVGVEMQSGDACGHPGANGKQLRSKEVWFLGCHSDVGGGNDENGQASLSNITFRWMLREAEHCGLKLDAPNVLLQSALDVPPVAKYIESIPNLSPLVDELKQHFFHRLIQLHEQAEIRREIESILTPDKIHMLIDLAAAFDTESQYFSPNEIRAKESDLRRLPKESLTWKWWILEWMILQTRTYSGGAGGKSGDGGFSWRPKDLLPRDWDVTWDDLRDENGLPAGGWED</sequence>
<evidence type="ECO:0000256" key="1">
    <source>
        <dbReference type="SAM" id="MobiDB-lite"/>
    </source>
</evidence>